<gene>
    <name evidence="2" type="ORF">L21SP2_1817</name>
</gene>
<dbReference type="CDD" id="cd06223">
    <property type="entry name" value="PRTases_typeI"/>
    <property type="match status" value="1"/>
</dbReference>
<name>V5WH86_9SPIO</name>
<dbReference type="AlphaFoldDB" id="V5WH86"/>
<dbReference type="InterPro" id="IPR029057">
    <property type="entry name" value="PRTase-like"/>
</dbReference>
<dbReference type="OrthoDB" id="9779910at2"/>
<dbReference type="eggNOG" id="COG1040">
    <property type="taxonomic scope" value="Bacteria"/>
</dbReference>
<dbReference type="PANTHER" id="PTHR47505:SF1">
    <property type="entry name" value="DNA UTILIZATION PROTEIN YHGH"/>
    <property type="match status" value="1"/>
</dbReference>
<accession>V5WH86</accession>
<dbReference type="RefSeq" id="WP_024268110.1">
    <property type="nucleotide sequence ID" value="NC_023035.1"/>
</dbReference>
<keyword evidence="3" id="KW-1185">Reference proteome</keyword>
<dbReference type="Gene3D" id="3.40.50.2020">
    <property type="match status" value="1"/>
</dbReference>
<organism evidence="2 3">
    <name type="scientific">Salinispira pacifica</name>
    <dbReference type="NCBI Taxonomy" id="1307761"/>
    <lineage>
        <taxon>Bacteria</taxon>
        <taxon>Pseudomonadati</taxon>
        <taxon>Spirochaetota</taxon>
        <taxon>Spirochaetia</taxon>
        <taxon>Spirochaetales</taxon>
        <taxon>Spirochaetaceae</taxon>
        <taxon>Salinispira</taxon>
    </lineage>
</organism>
<dbReference type="InterPro" id="IPR000836">
    <property type="entry name" value="PRTase_dom"/>
</dbReference>
<evidence type="ECO:0000313" key="3">
    <source>
        <dbReference type="Proteomes" id="UP000018680"/>
    </source>
</evidence>
<evidence type="ECO:0000313" key="2">
    <source>
        <dbReference type="EMBL" id="AHC15192.1"/>
    </source>
</evidence>
<dbReference type="SUPFAM" id="SSF53271">
    <property type="entry name" value="PRTase-like"/>
    <property type="match status" value="1"/>
</dbReference>
<dbReference type="KEGG" id="slr:L21SP2_1817"/>
<dbReference type="STRING" id="1307761.L21SP2_1817"/>
<dbReference type="PATRIC" id="fig|1307761.3.peg.1811"/>
<evidence type="ECO:0000256" key="1">
    <source>
        <dbReference type="ARBA" id="ARBA00008007"/>
    </source>
</evidence>
<proteinExistence type="inferred from homology"/>
<dbReference type="PANTHER" id="PTHR47505">
    <property type="entry name" value="DNA UTILIZATION PROTEIN YHGH"/>
    <property type="match status" value="1"/>
</dbReference>
<dbReference type="InterPro" id="IPR051910">
    <property type="entry name" value="ComF/GntX_DNA_util-trans"/>
</dbReference>
<dbReference type="EMBL" id="CP006939">
    <property type="protein sequence ID" value="AHC15192.1"/>
    <property type="molecule type" value="Genomic_DNA"/>
</dbReference>
<protein>
    <submittedName>
        <fullName evidence="2">Putative competence protein F</fullName>
    </submittedName>
</protein>
<reference evidence="2 3" key="1">
    <citation type="journal article" date="2015" name="Stand. Genomic Sci.">
        <title>Complete genome sequence and description of Salinispira pacifica gen. nov., sp. nov., a novel spirochaete isolated form a hypersaline microbial mat.</title>
        <authorList>
            <person name="Ben Hania W."/>
            <person name="Joseph M."/>
            <person name="Schumann P."/>
            <person name="Bunk B."/>
            <person name="Fiebig A."/>
            <person name="Sproer C."/>
            <person name="Klenk H.P."/>
            <person name="Fardeau M.L."/>
            <person name="Spring S."/>
        </authorList>
    </citation>
    <scope>NUCLEOTIDE SEQUENCE [LARGE SCALE GENOMIC DNA]</scope>
    <source>
        <strain evidence="2 3">L21-RPul-D2</strain>
    </source>
</reference>
<sequence length="195" mass="21769">MELLRPGSSNSSRRESGLSLCGVYSGKLAELIIRYKKGYDSRLSATLAAFLLPHVLQCIDERGWKGFTTILTHPPGSRKSRMYRGYDHMAKICRHLSSWLGSKYQYPVIYRQFLSRKSSAAQKSLNREERLLNVADSFQIKRRIVNACVAGSDPDTTGIILLDDVVTTGATLVYSRQLLREAGFHQVAAIALASD</sequence>
<dbReference type="Proteomes" id="UP000018680">
    <property type="component" value="Chromosome"/>
</dbReference>
<dbReference type="HOGENOM" id="CLU_1395446_0_0_12"/>
<comment type="similarity">
    <text evidence="1">Belongs to the ComF/GntX family.</text>
</comment>